<dbReference type="Gene3D" id="1.10.260.40">
    <property type="entry name" value="lambda repressor-like DNA-binding domains"/>
    <property type="match status" value="1"/>
</dbReference>
<keyword evidence="3" id="KW-1185">Reference proteome</keyword>
<dbReference type="RefSeq" id="WP_073249824.1">
    <property type="nucleotide sequence ID" value="NZ_FQZQ01000003.1"/>
</dbReference>
<name>A0A1M6DV71_9RHOB</name>
<dbReference type="Proteomes" id="UP000183982">
    <property type="component" value="Unassembled WGS sequence"/>
</dbReference>
<gene>
    <name evidence="2" type="ORF">SAMN05444000_10315</name>
</gene>
<dbReference type="InterPro" id="IPR001387">
    <property type="entry name" value="Cro/C1-type_HTH"/>
</dbReference>
<proteinExistence type="predicted"/>
<organism evidence="2 3">
    <name type="scientific">Shimia gijangensis</name>
    <dbReference type="NCBI Taxonomy" id="1470563"/>
    <lineage>
        <taxon>Bacteria</taxon>
        <taxon>Pseudomonadati</taxon>
        <taxon>Pseudomonadota</taxon>
        <taxon>Alphaproteobacteria</taxon>
        <taxon>Rhodobacterales</taxon>
        <taxon>Roseobacteraceae</taxon>
    </lineage>
</organism>
<dbReference type="CDD" id="cd00093">
    <property type="entry name" value="HTH_XRE"/>
    <property type="match status" value="1"/>
</dbReference>
<dbReference type="EMBL" id="FQZQ01000003">
    <property type="protein sequence ID" value="SHI77065.1"/>
    <property type="molecule type" value="Genomic_DNA"/>
</dbReference>
<dbReference type="OrthoDB" id="5659783at2"/>
<protein>
    <submittedName>
        <fullName evidence="2">Transcriptional regulator, contains XRE-family HTH domain</fullName>
    </submittedName>
</protein>
<evidence type="ECO:0000313" key="2">
    <source>
        <dbReference type="EMBL" id="SHI77065.1"/>
    </source>
</evidence>
<feature type="domain" description="HTH cro/C1-type" evidence="1">
    <location>
        <begin position="26"/>
        <end position="80"/>
    </location>
</feature>
<accession>A0A1M6DV71</accession>
<evidence type="ECO:0000313" key="3">
    <source>
        <dbReference type="Proteomes" id="UP000183982"/>
    </source>
</evidence>
<dbReference type="GO" id="GO:0003677">
    <property type="term" value="F:DNA binding"/>
    <property type="evidence" value="ECO:0007669"/>
    <property type="project" value="InterPro"/>
</dbReference>
<evidence type="ECO:0000259" key="1">
    <source>
        <dbReference type="PROSITE" id="PS50943"/>
    </source>
</evidence>
<dbReference type="Pfam" id="PF01381">
    <property type="entry name" value="HTH_3"/>
    <property type="match status" value="1"/>
</dbReference>
<dbReference type="SUPFAM" id="SSF47413">
    <property type="entry name" value="lambda repressor-like DNA-binding domains"/>
    <property type="match status" value="1"/>
</dbReference>
<dbReference type="AlphaFoldDB" id="A0A1M6DV71"/>
<reference evidence="3" key="1">
    <citation type="submission" date="2016-11" db="EMBL/GenBank/DDBJ databases">
        <authorList>
            <person name="Varghese N."/>
            <person name="Submissions S."/>
        </authorList>
    </citation>
    <scope>NUCLEOTIDE SEQUENCE [LARGE SCALE GENOMIC DNA]</scope>
    <source>
        <strain evidence="3">DSM 100564</strain>
    </source>
</reference>
<dbReference type="InterPro" id="IPR010982">
    <property type="entry name" value="Lambda_DNA-bd_dom_sf"/>
</dbReference>
<dbReference type="STRING" id="1470563.SAMN05444000_10315"/>
<sequence length="142" mass="15896">MADDFTDETYDDYWYGDDVATFGDRLAAAREYAGLSQEEFSRRLGVKISTARGWEDDLNEPRANKLQMMAGLLNVSVVWLLMGEGEGVVSAPAEDEGVTAPNLSGLLVEIRDIRAQMKNNLDHLARLEKKLRLAVKETMQND</sequence>
<dbReference type="SMART" id="SM00530">
    <property type="entry name" value="HTH_XRE"/>
    <property type="match status" value="1"/>
</dbReference>
<dbReference type="PROSITE" id="PS50943">
    <property type="entry name" value="HTH_CROC1"/>
    <property type="match status" value="1"/>
</dbReference>